<dbReference type="InterPro" id="IPR039652">
    <property type="entry name" value="Coatomer_zeta"/>
</dbReference>
<proteinExistence type="inferred from homology"/>
<feature type="domain" description="RNA polymerase III subunit RPC82-related helix-turn-helix" evidence="5">
    <location>
        <begin position="16"/>
        <end position="66"/>
    </location>
</feature>
<comment type="function">
    <text evidence="4">The coatomer is a cytosolic protein complex that binds to dilysine motifs and reversibly associates with Golgi non-clathrin-coated vesicles, which further mediate biosynthetic protein transport from the ER, via the Golgi up to the trans Golgi network. Coatomer complex is required for budding from Golgi membranes, and is essential for the retrograde Golgi-to-ER transport of dilysine-tagged proteins. The zeta subunit may be involved in regulating the coat assembly and, hence, the rate of biosynthetic protein transport due to its association-dissociation properties with the coatomer complex.</text>
</comment>
<keyword evidence="3" id="KW-0472">Membrane</keyword>
<evidence type="ECO:0000313" key="6">
    <source>
        <dbReference type="EMBL" id="KAL0265694.1"/>
    </source>
</evidence>
<dbReference type="InterPro" id="IPR023674">
    <property type="entry name" value="Ribosomal_uL1-like"/>
</dbReference>
<dbReference type="EMBL" id="JARGDH010000006">
    <property type="protein sequence ID" value="KAL0265694.1"/>
    <property type="molecule type" value="Genomic_DNA"/>
</dbReference>
<dbReference type="Gene3D" id="3.40.50.790">
    <property type="match status" value="1"/>
</dbReference>
<name>A0AAW2H7B2_9NEOP</name>
<evidence type="ECO:0000256" key="4">
    <source>
        <dbReference type="ARBA" id="ARBA00045555"/>
    </source>
</evidence>
<dbReference type="PANTHER" id="PTHR11043">
    <property type="entry name" value="ZETA-COAT PROTEIN"/>
    <property type="match status" value="1"/>
</dbReference>
<dbReference type="InterPro" id="IPR036388">
    <property type="entry name" value="WH-like_DNA-bd_sf"/>
</dbReference>
<dbReference type="InterPro" id="IPR011012">
    <property type="entry name" value="Longin-like_dom_sf"/>
</dbReference>
<reference evidence="6" key="1">
    <citation type="journal article" date="2024" name="Gigascience">
        <title>Chromosome-level genome of the poultry shaft louse Menopon gallinae provides insight into the host-switching and adaptive evolution of parasitic lice.</title>
        <authorList>
            <person name="Xu Y."/>
            <person name="Ma L."/>
            <person name="Liu S."/>
            <person name="Liang Y."/>
            <person name="Liu Q."/>
            <person name="He Z."/>
            <person name="Tian L."/>
            <person name="Duan Y."/>
            <person name="Cai W."/>
            <person name="Li H."/>
            <person name="Song F."/>
        </authorList>
    </citation>
    <scope>NUCLEOTIDE SEQUENCE</scope>
    <source>
        <strain evidence="6">Cailab_2023a</strain>
    </source>
</reference>
<dbReference type="Pfam" id="PF08221">
    <property type="entry name" value="HTH_9"/>
    <property type="match status" value="1"/>
</dbReference>
<dbReference type="GO" id="GO:0006886">
    <property type="term" value="P:intracellular protein transport"/>
    <property type="evidence" value="ECO:0007669"/>
    <property type="project" value="TreeGrafter"/>
</dbReference>
<sequence>MREEAESSTGAAVFDEYGAVTRKVAEHLLRHSHSSLSQVACATRLSHADVSAAISLLLHIRCATYARAKGGKIFYSATVHEKRLFFATYCDFVAKCLGRTHGDVFRRILVGGITNTSRIQSAESLELLAARGFVSVGSRGEVRSALLERDTGFRDAVQDGRASGAGRADAKRTKLCRDGETYAYVNYAEVEKRIFDCCFCVYLDNRYNGTMAALFLRILRLRCVAACDLPVDAGTYVEYLVADRVVESLPSGDVRLGRGWRDALKRDVLSRFLENSEGKALRRIFNTILRRGTVPDKEIARAAMVGAAQTRCLMLRLQQTGCAGVFANFVPSAFYSKANLSWRVDWARSAPKFGAAKKSPSMSVYAMEKLESICTAAAEGAKRKQETLEVQVCLKGYDLKRDKKFDGSVVLPFQKRKNERVLVVGDKKLEEMAADAGLPFVSFDEVTGKTKDKKTMKKKLAAKHHAIITTSAFHKHFEIFFFNRKRTPFYIFDANGGDLKKFYEEVARTVKFKLRQTNVVSFPAGTLDMSTAEISQNVQAGLEFLFTLLKKGAQNVDTIFLKTPMEIDIYDVEGLAIADEAGTALYHVTFSDFCPAALYRSAVQAQDEISIIDERLVLLHRLDEISVILYARDNRNEILLSRALEGFSAALQKVLKKCTKLYVLKKYDLVCLLVREFVFNGVICERNTDALVKSVPVRSFEGLETMNIPQGFLSFFADPKGSLKRRSG</sequence>
<accession>A0AAW2H7B2</accession>
<evidence type="ECO:0000256" key="1">
    <source>
        <dbReference type="ARBA" id="ARBA00004184"/>
    </source>
</evidence>
<comment type="caution">
    <text evidence="6">The sequence shown here is derived from an EMBL/GenBank/DDBJ whole genome shotgun (WGS) entry which is preliminary data.</text>
</comment>
<dbReference type="GO" id="GO:0030126">
    <property type="term" value="C:COPI vesicle coat"/>
    <property type="evidence" value="ECO:0007669"/>
    <property type="project" value="InterPro"/>
</dbReference>
<dbReference type="AlphaFoldDB" id="A0AAW2H7B2"/>
<dbReference type="InterPro" id="IPR013197">
    <property type="entry name" value="RNA_pol_III_RPC82-rel_HTH"/>
</dbReference>
<dbReference type="InterPro" id="IPR028364">
    <property type="entry name" value="Ribosomal_uL1/biogenesis"/>
</dbReference>
<gene>
    <name evidence="6" type="ORF">PYX00_011408</name>
</gene>
<comment type="similarity">
    <text evidence="2">Belongs to the adaptor complexes small subunit family.</text>
</comment>
<dbReference type="SUPFAM" id="SSF56808">
    <property type="entry name" value="Ribosomal protein L1"/>
    <property type="match status" value="1"/>
</dbReference>
<dbReference type="Pfam" id="PF00687">
    <property type="entry name" value="Ribosomal_L1"/>
    <property type="match status" value="1"/>
</dbReference>
<dbReference type="GO" id="GO:0006890">
    <property type="term" value="P:retrograde vesicle-mediated transport, Golgi to endoplasmic reticulum"/>
    <property type="evidence" value="ECO:0007669"/>
    <property type="project" value="InterPro"/>
</dbReference>
<dbReference type="SUPFAM" id="SSF64356">
    <property type="entry name" value="SNARE-like"/>
    <property type="match status" value="1"/>
</dbReference>
<evidence type="ECO:0000259" key="5">
    <source>
        <dbReference type="Pfam" id="PF08221"/>
    </source>
</evidence>
<dbReference type="Gene3D" id="3.30.190.20">
    <property type="match status" value="1"/>
</dbReference>
<dbReference type="GO" id="GO:0006891">
    <property type="term" value="P:intra-Golgi vesicle-mediated transport"/>
    <property type="evidence" value="ECO:0007669"/>
    <property type="project" value="TreeGrafter"/>
</dbReference>
<evidence type="ECO:0000256" key="2">
    <source>
        <dbReference type="ARBA" id="ARBA00006972"/>
    </source>
</evidence>
<comment type="subcellular location">
    <subcellularLocation>
        <location evidence="1">Endomembrane system</location>
        <topology evidence="1">Peripheral membrane protein</topology>
    </subcellularLocation>
</comment>
<organism evidence="6">
    <name type="scientific">Menopon gallinae</name>
    <name type="common">poultry shaft louse</name>
    <dbReference type="NCBI Taxonomy" id="328185"/>
    <lineage>
        <taxon>Eukaryota</taxon>
        <taxon>Metazoa</taxon>
        <taxon>Ecdysozoa</taxon>
        <taxon>Arthropoda</taxon>
        <taxon>Hexapoda</taxon>
        <taxon>Insecta</taxon>
        <taxon>Pterygota</taxon>
        <taxon>Neoptera</taxon>
        <taxon>Paraneoptera</taxon>
        <taxon>Psocodea</taxon>
        <taxon>Troctomorpha</taxon>
        <taxon>Phthiraptera</taxon>
        <taxon>Amblycera</taxon>
        <taxon>Menoponidae</taxon>
        <taxon>Menopon</taxon>
    </lineage>
</organism>
<evidence type="ECO:0000256" key="3">
    <source>
        <dbReference type="ARBA" id="ARBA00023136"/>
    </source>
</evidence>
<dbReference type="Gene3D" id="3.30.450.60">
    <property type="match status" value="1"/>
</dbReference>
<dbReference type="Gene3D" id="1.10.10.10">
    <property type="entry name" value="Winged helix-like DNA-binding domain superfamily/Winged helix DNA-binding domain"/>
    <property type="match status" value="2"/>
</dbReference>
<protein>
    <recommendedName>
        <fullName evidence="5">RNA polymerase III subunit RPC82-related helix-turn-helix domain-containing protein</fullName>
    </recommendedName>
</protein>
<dbReference type="InterPro" id="IPR016095">
    <property type="entry name" value="Ribosomal_uL1_3-a/b-sand"/>
</dbReference>